<name>A0A2S9JDJ7_9HYPH</name>
<proteinExistence type="predicted"/>
<dbReference type="EMBL" id="PVBT01000006">
    <property type="protein sequence ID" value="PRD50963.1"/>
    <property type="molecule type" value="Genomic_DNA"/>
</dbReference>
<comment type="caution">
    <text evidence="2">The sequence shown here is derived from an EMBL/GenBank/DDBJ whole genome shotgun (WGS) entry which is preliminary data.</text>
</comment>
<protein>
    <submittedName>
        <fullName evidence="2">Uncharacterized protein</fullName>
    </submittedName>
</protein>
<sequence length="64" mass="6720">MAARRGEGLHPALAARLEQHAGGSSERPAAVPQPDHTGPPEGGQVVQVDLGVMLFRRGRGRLAE</sequence>
<organism evidence="2 3">
    <name type="scientific">Phyllobacterium myrsinacearum</name>
    <dbReference type="NCBI Taxonomy" id="28101"/>
    <lineage>
        <taxon>Bacteria</taxon>
        <taxon>Pseudomonadati</taxon>
        <taxon>Pseudomonadota</taxon>
        <taxon>Alphaproteobacteria</taxon>
        <taxon>Hyphomicrobiales</taxon>
        <taxon>Phyllobacteriaceae</taxon>
        <taxon>Phyllobacterium</taxon>
    </lineage>
</organism>
<evidence type="ECO:0000313" key="2">
    <source>
        <dbReference type="EMBL" id="PRD50963.1"/>
    </source>
</evidence>
<evidence type="ECO:0000256" key="1">
    <source>
        <dbReference type="SAM" id="MobiDB-lite"/>
    </source>
</evidence>
<accession>A0A2S9JDJ7</accession>
<reference evidence="2 3" key="1">
    <citation type="submission" date="2018-02" db="EMBL/GenBank/DDBJ databases">
        <title>The draft genome of Phyllobacterium myrsinacearum DSM5892.</title>
        <authorList>
            <person name="Li L."/>
            <person name="Liu L."/>
            <person name="Zhang X."/>
            <person name="Wang T."/>
        </authorList>
    </citation>
    <scope>NUCLEOTIDE SEQUENCE [LARGE SCALE GENOMIC DNA]</scope>
    <source>
        <strain evidence="2 3">DSM 5892</strain>
    </source>
</reference>
<dbReference type="Proteomes" id="UP000238563">
    <property type="component" value="Unassembled WGS sequence"/>
</dbReference>
<evidence type="ECO:0000313" key="3">
    <source>
        <dbReference type="Proteomes" id="UP000238563"/>
    </source>
</evidence>
<dbReference type="AlphaFoldDB" id="A0A2S9JDJ7"/>
<feature type="region of interest" description="Disordered" evidence="1">
    <location>
        <begin position="1"/>
        <end position="46"/>
    </location>
</feature>
<keyword evidence="3" id="KW-1185">Reference proteome</keyword>
<gene>
    <name evidence="2" type="ORF">C5750_19120</name>
</gene>